<dbReference type="Gene3D" id="1.10.510.10">
    <property type="entry name" value="Transferase(Phosphotransferase) domain 1"/>
    <property type="match status" value="1"/>
</dbReference>
<keyword evidence="4 7" id="KW-0418">Kinase</keyword>
<dbReference type="PANTHER" id="PTHR43671">
    <property type="entry name" value="SERINE/THREONINE-PROTEIN KINASE NEK"/>
    <property type="match status" value="1"/>
</dbReference>
<dbReference type="Pfam" id="PF00069">
    <property type="entry name" value="Pkinase"/>
    <property type="match status" value="1"/>
</dbReference>
<keyword evidence="2" id="KW-0808">Transferase</keyword>
<dbReference type="KEGG" id="vg:11536544"/>
<name>G9I0D6_HZNV2</name>
<dbReference type="PANTHER" id="PTHR43671:SF13">
    <property type="entry name" value="SERINE_THREONINE-PROTEIN KINASE NEK2"/>
    <property type="match status" value="1"/>
</dbReference>
<evidence type="ECO:0000256" key="5">
    <source>
        <dbReference type="ARBA" id="ARBA00022840"/>
    </source>
</evidence>
<gene>
    <name evidence="7" type="primary">orf110</name>
    <name evidence="7" type="ORF">Hz2V110</name>
</gene>
<organism evidence="7 8">
    <name type="scientific">Helicoverpa zea nudivirus 2</name>
    <name type="common">HzNV-2</name>
    <dbReference type="NCBI Taxonomy" id="1128424"/>
    <lineage>
        <taxon>Viruses</taxon>
        <taxon>Viruses incertae sedis</taxon>
        <taxon>Naldaviricetes</taxon>
        <taxon>Lefavirales</taxon>
        <taxon>Nudiviridae</taxon>
        <taxon>Betanudivirus</taxon>
        <taxon>Betanudivirus hezeae</taxon>
    </lineage>
</organism>
<dbReference type="GO" id="GO:0005524">
    <property type="term" value="F:ATP binding"/>
    <property type="evidence" value="ECO:0007669"/>
    <property type="project" value="UniProtKB-KW"/>
</dbReference>
<dbReference type="GeneID" id="11536544"/>
<keyword evidence="3" id="KW-0547">Nucleotide-binding</keyword>
<sequence length="254" mass="29913">MRKYIHLLQSNKNSKVYSVEDLDGTLYVMKIIKNPSTLVEIEVPYKLKRLTPWVMVPYRVNFKKDKLVIYSSYMENKDLTHNVTSMSCQSKLRALLNVAEVIQCMHSKLKCMHNDIKPENIFIDRYKNAKLGDFGLCRYKVQNCTALMGTSRYMSPEKLSSSYDYRSDIWSFGVTAYYCFTNGALPFRISDNCEDARKVNWTMHTDPLKVVFDQDLRELIVEMLTYDISRRLTNLSEIIERLKMVYKKFENYVS</sequence>
<feature type="domain" description="Protein kinase" evidence="6">
    <location>
        <begin position="2"/>
        <end position="249"/>
    </location>
</feature>
<reference evidence="7 8" key="1">
    <citation type="journal article" date="2012" name="Viruses">
        <title>Analysis of the Genome of the Sexually Transmitted Insect Virus Helicoverpa zea Nudivirus 2.</title>
        <authorList>
            <person name="Burand J.P."/>
            <person name="Kim W."/>
            <person name="Afonso C.L."/>
            <person name="Tulman E.R."/>
            <person name="Kutish G.F."/>
            <person name="Lu Z."/>
            <person name="Rock D.L."/>
        </authorList>
    </citation>
    <scope>NUCLEOTIDE SEQUENCE [LARGE SCALE GENOMIC DNA]</scope>
    <source>
        <strain evidence="7">MS1</strain>
    </source>
</reference>
<dbReference type="RefSeq" id="YP_004956858.1">
    <property type="nucleotide sequence ID" value="NC_004156.2"/>
</dbReference>
<organismHost>
    <name type="scientific">Helicoverpa zea</name>
    <name type="common">Corn earworm moth</name>
    <name type="synonym">Heliothis zea</name>
    <dbReference type="NCBI Taxonomy" id="7113"/>
</organismHost>
<keyword evidence="5" id="KW-0067">ATP-binding</keyword>
<keyword evidence="8" id="KW-1185">Reference proteome</keyword>
<evidence type="ECO:0000256" key="4">
    <source>
        <dbReference type="ARBA" id="ARBA00022777"/>
    </source>
</evidence>
<evidence type="ECO:0000313" key="8">
    <source>
        <dbReference type="Proteomes" id="UP000029779"/>
    </source>
</evidence>
<accession>G9I0D6</accession>
<dbReference type="EC" id="2.7.11.1" evidence="1"/>
<dbReference type="InterPro" id="IPR000719">
    <property type="entry name" value="Prot_kinase_dom"/>
</dbReference>
<evidence type="ECO:0000256" key="2">
    <source>
        <dbReference type="ARBA" id="ARBA00022679"/>
    </source>
</evidence>
<proteinExistence type="predicted"/>
<dbReference type="PROSITE" id="PS00108">
    <property type="entry name" value="PROTEIN_KINASE_ST"/>
    <property type="match status" value="1"/>
</dbReference>
<dbReference type="Proteomes" id="UP000029779">
    <property type="component" value="Segment"/>
</dbReference>
<dbReference type="EMBL" id="JN418988">
    <property type="protein sequence ID" value="AEW69659.1"/>
    <property type="molecule type" value="Genomic_DNA"/>
</dbReference>
<dbReference type="InterPro" id="IPR011009">
    <property type="entry name" value="Kinase-like_dom_sf"/>
</dbReference>
<dbReference type="SMART" id="SM00220">
    <property type="entry name" value="S_TKc"/>
    <property type="match status" value="1"/>
</dbReference>
<dbReference type="InterPro" id="IPR050660">
    <property type="entry name" value="NEK_Ser/Thr_kinase"/>
</dbReference>
<protein>
    <recommendedName>
        <fullName evidence="1">non-specific serine/threonine protein kinase</fullName>
        <ecNumber evidence="1">2.7.11.1</ecNumber>
    </recommendedName>
</protein>
<dbReference type="GO" id="GO:0004674">
    <property type="term" value="F:protein serine/threonine kinase activity"/>
    <property type="evidence" value="ECO:0007669"/>
    <property type="project" value="UniProtKB-EC"/>
</dbReference>
<evidence type="ECO:0000256" key="1">
    <source>
        <dbReference type="ARBA" id="ARBA00012513"/>
    </source>
</evidence>
<dbReference type="OrthoDB" id="8955at10239"/>
<evidence type="ECO:0000256" key="3">
    <source>
        <dbReference type="ARBA" id="ARBA00022741"/>
    </source>
</evidence>
<evidence type="ECO:0000313" key="7">
    <source>
        <dbReference type="EMBL" id="AEW69659.1"/>
    </source>
</evidence>
<dbReference type="PROSITE" id="PS50011">
    <property type="entry name" value="PROTEIN_KINASE_DOM"/>
    <property type="match status" value="1"/>
</dbReference>
<dbReference type="SUPFAM" id="SSF56112">
    <property type="entry name" value="Protein kinase-like (PK-like)"/>
    <property type="match status" value="1"/>
</dbReference>
<dbReference type="InterPro" id="IPR008271">
    <property type="entry name" value="Ser/Thr_kinase_AS"/>
</dbReference>
<evidence type="ECO:0000259" key="6">
    <source>
        <dbReference type="PROSITE" id="PS50011"/>
    </source>
</evidence>